<name>A0ABT6CKI1_9SPHN</name>
<evidence type="ECO:0008006" key="3">
    <source>
        <dbReference type="Google" id="ProtNLM"/>
    </source>
</evidence>
<proteinExistence type="predicted"/>
<protein>
    <recommendedName>
        <fullName evidence="3">SIR2-like domain-containing protein</fullName>
    </recommendedName>
</protein>
<dbReference type="Proteomes" id="UP001222770">
    <property type="component" value="Unassembled WGS sequence"/>
</dbReference>
<sequence length="345" mass="38537">MIRTKTTIVVGAGASCELQMPSGEDLLARVVAGYDFSRLGTPAQSRESQILVRHLMKQAERMGKEHMEMVRASQLLRTAARMGTAIDMVLEQIDHDPLATMAGKIAIAFHIGQAETRATLREAPRQPGELPLLGKPDECWLFWLGQLLTAGLPRTRLEHAFEDLTIICFNYDRAIEHFLPHALVMAYGLDLKDAQRIVGERLQIIHPYGSVGRLPWQPGQDAQAEWAGSEQPWNIHAIAGQVRTHAERLADQPSVHRLRQAMGGARRLVFLGNAYHPRNLELLFDRTISHNPEVLATTHGLSPANRTAAARLLRRNCGLEHDDLLTLSDGRAFETLRDNMLQLES</sequence>
<keyword evidence="2" id="KW-1185">Reference proteome</keyword>
<dbReference type="EMBL" id="JAROCY010000013">
    <property type="protein sequence ID" value="MDF8334406.1"/>
    <property type="molecule type" value="Genomic_DNA"/>
</dbReference>
<evidence type="ECO:0000313" key="1">
    <source>
        <dbReference type="EMBL" id="MDF8334406.1"/>
    </source>
</evidence>
<reference evidence="1 2" key="1">
    <citation type="submission" date="2023-03" db="EMBL/GenBank/DDBJ databases">
        <title>Novosphingobium cyanobacteriorum sp. nov., isolated from a eutrophic reservoir during the Microcystis bloom period.</title>
        <authorList>
            <person name="Kang M."/>
            <person name="Le V."/>
            <person name="Ko S.-R."/>
            <person name="Lee S.-A."/>
            <person name="Ahn C.-Y."/>
        </authorList>
    </citation>
    <scope>NUCLEOTIDE SEQUENCE [LARGE SCALE GENOMIC DNA]</scope>
    <source>
        <strain evidence="1 2">HBC54</strain>
    </source>
</reference>
<dbReference type="PROSITE" id="PS51257">
    <property type="entry name" value="PROKAR_LIPOPROTEIN"/>
    <property type="match status" value="1"/>
</dbReference>
<gene>
    <name evidence="1" type="ORF">POM99_14450</name>
</gene>
<accession>A0ABT6CKI1</accession>
<comment type="caution">
    <text evidence="1">The sequence shown here is derived from an EMBL/GenBank/DDBJ whole genome shotgun (WGS) entry which is preliminary data.</text>
</comment>
<evidence type="ECO:0000313" key="2">
    <source>
        <dbReference type="Proteomes" id="UP001222770"/>
    </source>
</evidence>
<organism evidence="1 2">
    <name type="scientific">Novosphingobium cyanobacteriorum</name>
    <dbReference type="NCBI Taxonomy" id="3024215"/>
    <lineage>
        <taxon>Bacteria</taxon>
        <taxon>Pseudomonadati</taxon>
        <taxon>Pseudomonadota</taxon>
        <taxon>Alphaproteobacteria</taxon>
        <taxon>Sphingomonadales</taxon>
        <taxon>Sphingomonadaceae</taxon>
        <taxon>Novosphingobium</taxon>
    </lineage>
</organism>
<dbReference type="RefSeq" id="WP_277279047.1">
    <property type="nucleotide sequence ID" value="NZ_JAROCY010000013.1"/>
</dbReference>